<reference evidence="1 2" key="1">
    <citation type="submission" date="2017-11" db="EMBL/GenBank/DDBJ databases">
        <title>Genome sequence of Entomoplasma lucivorax PIPN-2 (ATCC 49196).</title>
        <authorList>
            <person name="Lo W.-S."/>
            <person name="Gasparich G.E."/>
            <person name="Kuo C.-H."/>
        </authorList>
    </citation>
    <scope>NUCLEOTIDE SEQUENCE [LARGE SCALE GENOMIC DNA]</scope>
    <source>
        <strain evidence="1 2">PIPN-2</strain>
    </source>
</reference>
<dbReference type="EMBL" id="PHNE01000002">
    <property type="protein sequence ID" value="PPE05545.1"/>
    <property type="molecule type" value="Genomic_DNA"/>
</dbReference>
<dbReference type="Proteomes" id="UP000237865">
    <property type="component" value="Unassembled WGS sequence"/>
</dbReference>
<keyword evidence="2" id="KW-1185">Reference proteome</keyword>
<protein>
    <submittedName>
        <fullName evidence="1">Uncharacterized protein</fullName>
    </submittedName>
</protein>
<organism evidence="1 2">
    <name type="scientific">Williamsoniiplasma lucivorax</name>
    <dbReference type="NCBI Taxonomy" id="209274"/>
    <lineage>
        <taxon>Bacteria</taxon>
        <taxon>Bacillati</taxon>
        <taxon>Mycoplasmatota</taxon>
        <taxon>Mollicutes</taxon>
        <taxon>Entomoplasmatales</taxon>
        <taxon>Williamsoniiplasma</taxon>
    </lineage>
</organism>
<name>A0A2S5REI5_9MOLU</name>
<sequence length="146" mass="17001">MKSFGLDLTAAIKWFTAKFSFNLNDTTTKTETQEEVLTAPEQSVVMQPHTKAFIHYDVYEYLITANYVLNSKITPDLNLYFTVTSSIHEIYKKFSVPIIQILWWCKQLGHIDPNNNDVIYFEKNDLFINVPIQLSMTKNELDVDIK</sequence>
<comment type="caution">
    <text evidence="1">The sequence shown here is derived from an EMBL/GenBank/DDBJ whole genome shotgun (WGS) entry which is preliminary data.</text>
</comment>
<dbReference type="Pfam" id="PF03318">
    <property type="entry name" value="ETX_MTX2"/>
    <property type="match status" value="1"/>
</dbReference>
<accession>A0A2S5REI5</accession>
<evidence type="ECO:0000313" key="2">
    <source>
        <dbReference type="Proteomes" id="UP000237865"/>
    </source>
</evidence>
<dbReference type="AlphaFoldDB" id="A0A2S5REI5"/>
<evidence type="ECO:0000313" key="1">
    <source>
        <dbReference type="EMBL" id="PPE05545.1"/>
    </source>
</evidence>
<dbReference type="Gene3D" id="2.170.15.10">
    <property type="entry name" value="Proaerolysin, chain A, domain 3"/>
    <property type="match status" value="1"/>
</dbReference>
<gene>
    <name evidence="1" type="ORF">ELUCI_v1c06380</name>
</gene>
<proteinExistence type="predicted"/>
<dbReference type="SUPFAM" id="SSF56973">
    <property type="entry name" value="Aerolisin/ETX pore-forming domain"/>
    <property type="match status" value="1"/>
</dbReference>
<dbReference type="InterPro" id="IPR004991">
    <property type="entry name" value="Aerolysin-like"/>
</dbReference>